<dbReference type="Proteomes" id="UP000521868">
    <property type="component" value="Unassembled WGS sequence"/>
</dbReference>
<keyword evidence="2" id="KW-0732">Signal</keyword>
<feature type="region of interest" description="Disordered" evidence="1">
    <location>
        <begin position="86"/>
        <end position="131"/>
    </location>
</feature>
<proteinExistence type="predicted"/>
<feature type="chain" id="PRO_5031531014" description="DUF4124 domain-containing protein" evidence="2">
    <location>
        <begin position="37"/>
        <end position="160"/>
    </location>
</feature>
<evidence type="ECO:0000313" key="4">
    <source>
        <dbReference type="Proteomes" id="UP000521868"/>
    </source>
</evidence>
<feature type="signal peptide" evidence="2">
    <location>
        <begin position="1"/>
        <end position="36"/>
    </location>
</feature>
<evidence type="ECO:0000256" key="1">
    <source>
        <dbReference type="SAM" id="MobiDB-lite"/>
    </source>
</evidence>
<sequence length="160" mass="16315">MKVIAGLPARRLPGAVAAILAGACLAAALVTAGALAAPVAAKSTYKCAAGARQFIVAARSVQEAKAAARSGAAGAPGASRISCKALRSPPAQVGSVQPPAAQPADGREARQSHRWRGHPVPGQELLPGETPEECITRLHIPRDDKLEALCRPIEAKPASR</sequence>
<organism evidence="3 4">
    <name type="scientific">Ramlibacter lithotrophicus</name>
    <dbReference type="NCBI Taxonomy" id="2606681"/>
    <lineage>
        <taxon>Bacteria</taxon>
        <taxon>Pseudomonadati</taxon>
        <taxon>Pseudomonadota</taxon>
        <taxon>Betaproteobacteria</taxon>
        <taxon>Burkholderiales</taxon>
        <taxon>Comamonadaceae</taxon>
        <taxon>Ramlibacter</taxon>
    </lineage>
</organism>
<protein>
    <recommendedName>
        <fullName evidence="5">DUF4124 domain-containing protein</fullName>
    </recommendedName>
</protein>
<evidence type="ECO:0008006" key="5">
    <source>
        <dbReference type="Google" id="ProtNLM"/>
    </source>
</evidence>
<reference evidence="3 4" key="1">
    <citation type="journal article" date="2020" name="Nature">
        <title>Bacterial chemolithoautotrophy via manganese oxidation.</title>
        <authorList>
            <person name="Yu H."/>
            <person name="Leadbetter J.R."/>
        </authorList>
    </citation>
    <scope>NUCLEOTIDE SEQUENCE [LARGE SCALE GENOMIC DNA]</scope>
    <source>
        <strain evidence="3 4">RBP-1</strain>
    </source>
</reference>
<accession>A0A7X6DJ56</accession>
<evidence type="ECO:0000256" key="2">
    <source>
        <dbReference type="SAM" id="SignalP"/>
    </source>
</evidence>
<gene>
    <name evidence="3" type="ORF">RAMLITH_19885</name>
</gene>
<dbReference type="RefSeq" id="WP_168109223.1">
    <property type="nucleotide sequence ID" value="NZ_VTOX01000009.1"/>
</dbReference>
<dbReference type="PROSITE" id="PS51257">
    <property type="entry name" value="PROKAR_LIPOPROTEIN"/>
    <property type="match status" value="1"/>
</dbReference>
<dbReference type="EMBL" id="VTOX01000009">
    <property type="protein sequence ID" value="NKE68089.1"/>
    <property type="molecule type" value="Genomic_DNA"/>
</dbReference>
<name>A0A7X6DJ56_9BURK</name>
<keyword evidence="4" id="KW-1185">Reference proteome</keyword>
<dbReference type="AlphaFoldDB" id="A0A7X6DJ56"/>
<comment type="caution">
    <text evidence="3">The sequence shown here is derived from an EMBL/GenBank/DDBJ whole genome shotgun (WGS) entry which is preliminary data.</text>
</comment>
<evidence type="ECO:0000313" key="3">
    <source>
        <dbReference type="EMBL" id="NKE68089.1"/>
    </source>
</evidence>